<dbReference type="NCBIfam" id="NF033453">
    <property type="entry name" value="BREX_3_BrxF"/>
    <property type="match status" value="1"/>
</dbReference>
<evidence type="ECO:0000259" key="1">
    <source>
        <dbReference type="SMART" id="SM00382"/>
    </source>
</evidence>
<feature type="domain" description="AAA+ ATPase" evidence="1">
    <location>
        <begin position="20"/>
        <end position="165"/>
    </location>
</feature>
<gene>
    <name evidence="2" type="primary">brxF</name>
    <name evidence="2" type="ORF">ENS29_11595</name>
</gene>
<dbReference type="EMBL" id="DSUH01000267">
    <property type="protein sequence ID" value="HGU33488.1"/>
    <property type="molecule type" value="Genomic_DNA"/>
</dbReference>
<dbReference type="SUPFAM" id="SSF52540">
    <property type="entry name" value="P-loop containing nucleoside triphosphate hydrolases"/>
    <property type="match status" value="1"/>
</dbReference>
<accession>A0A7C4RT44</accession>
<dbReference type="SMART" id="SM00382">
    <property type="entry name" value="AAA"/>
    <property type="match status" value="1"/>
</dbReference>
<protein>
    <submittedName>
        <fullName evidence="2">BREX-3 system P-loop-containing protein BrxF</fullName>
    </submittedName>
</protein>
<dbReference type="Gene3D" id="3.40.50.300">
    <property type="entry name" value="P-loop containing nucleotide triphosphate hydrolases"/>
    <property type="match status" value="1"/>
</dbReference>
<proteinExistence type="predicted"/>
<organism evidence="2">
    <name type="scientific">Desulfatirhabdium butyrativorans</name>
    <dbReference type="NCBI Taxonomy" id="340467"/>
    <lineage>
        <taxon>Bacteria</taxon>
        <taxon>Pseudomonadati</taxon>
        <taxon>Thermodesulfobacteriota</taxon>
        <taxon>Desulfobacteria</taxon>
        <taxon>Desulfobacterales</taxon>
        <taxon>Desulfatirhabdiaceae</taxon>
        <taxon>Desulfatirhabdium</taxon>
    </lineage>
</organism>
<dbReference type="AlphaFoldDB" id="A0A7C4RT44"/>
<dbReference type="InterPro" id="IPR048067">
    <property type="entry name" value="BREX_3_BrxF"/>
</dbReference>
<evidence type="ECO:0000313" key="2">
    <source>
        <dbReference type="EMBL" id="HGU33488.1"/>
    </source>
</evidence>
<reference evidence="2" key="1">
    <citation type="journal article" date="2020" name="mSystems">
        <title>Genome- and Community-Level Interaction Insights into Carbon Utilization and Element Cycling Functions of Hydrothermarchaeota in Hydrothermal Sediment.</title>
        <authorList>
            <person name="Zhou Z."/>
            <person name="Liu Y."/>
            <person name="Xu W."/>
            <person name="Pan J."/>
            <person name="Luo Z.H."/>
            <person name="Li M."/>
        </authorList>
    </citation>
    <scope>NUCLEOTIDE SEQUENCE [LARGE SCALE GENOMIC DNA]</scope>
    <source>
        <strain evidence="2">SpSt-477</strain>
    </source>
</reference>
<name>A0A7C4RT44_9BACT</name>
<comment type="caution">
    <text evidence="2">The sequence shown here is derived from an EMBL/GenBank/DDBJ whole genome shotgun (WGS) entry which is preliminary data.</text>
</comment>
<sequence length="252" mass="28724">MAEPVADRVIKRIGQAAELYHRLVILVAPAGCGKTAALQDVHERTSAPLINVNLELSRRMLDLTSRQRALQLPRLLAEIVSAYAADVVLLDNIEVLFDVSLKQDPLRLLPAQIVSWLKQSSQLRELISAEVRSAKSEIEESGALRTTHLALLREAKDRWYVPDPNKAGDLEKMRERSLLKEFEEYRTSSQRRLKVFRLEAVRAGFKKAWQERDYATIITVARKIPENVLQEDPKLLMWYDQALTRQGGESLC</sequence>
<dbReference type="InterPro" id="IPR003593">
    <property type="entry name" value="AAA+_ATPase"/>
</dbReference>
<dbReference type="InterPro" id="IPR027417">
    <property type="entry name" value="P-loop_NTPase"/>
</dbReference>